<name>A0AAU8IH78_9BACL</name>
<dbReference type="EMBL" id="CP159510">
    <property type="protein sequence ID" value="XCJ17373.1"/>
    <property type="molecule type" value="Genomic_DNA"/>
</dbReference>
<gene>
    <name evidence="1" type="ORF">ABNN70_02270</name>
</gene>
<dbReference type="Pfam" id="PF10009">
    <property type="entry name" value="DUF2252"/>
    <property type="match status" value="1"/>
</dbReference>
<dbReference type="InterPro" id="IPR018721">
    <property type="entry name" value="DUF2252"/>
</dbReference>
<sequence>MSDPFLGYFHANGRDYYVRQYRDMRESIKLDELSPASFDQYAAGCGFLLARAHAQSPNAAWIRGYTGKSEKFDESLVAWAKAYADQVRADFEQFIKA</sequence>
<dbReference type="RefSeq" id="WP_353948621.1">
    <property type="nucleotide sequence ID" value="NZ_CP159510.1"/>
</dbReference>
<accession>A0AAU8IH78</accession>
<reference evidence="1" key="1">
    <citation type="submission" date="2024-06" db="EMBL/GenBank/DDBJ databases">
        <authorList>
            <person name="Fan A."/>
            <person name="Zhang F.Y."/>
            <person name="Zhang L."/>
        </authorList>
    </citation>
    <scope>NUCLEOTIDE SEQUENCE</scope>
    <source>
        <strain evidence="1">Y61</strain>
    </source>
</reference>
<protein>
    <submittedName>
        <fullName evidence="1">DUF2252 family protein</fullName>
    </submittedName>
</protein>
<proteinExistence type="predicted"/>
<dbReference type="AlphaFoldDB" id="A0AAU8IH78"/>
<organism evidence="1">
    <name type="scientific">Sporolactobacillus sp. Y61</name>
    <dbReference type="NCBI Taxonomy" id="3160863"/>
    <lineage>
        <taxon>Bacteria</taxon>
        <taxon>Bacillati</taxon>
        <taxon>Bacillota</taxon>
        <taxon>Bacilli</taxon>
        <taxon>Bacillales</taxon>
        <taxon>Sporolactobacillaceae</taxon>
        <taxon>Sporolactobacillus</taxon>
    </lineage>
</organism>
<dbReference type="PANTHER" id="PTHR39441:SF1">
    <property type="entry name" value="DUF2252 DOMAIN-CONTAINING PROTEIN"/>
    <property type="match status" value="1"/>
</dbReference>
<evidence type="ECO:0000313" key="1">
    <source>
        <dbReference type="EMBL" id="XCJ17373.1"/>
    </source>
</evidence>
<dbReference type="PANTHER" id="PTHR39441">
    <property type="entry name" value="DUF2252 DOMAIN-CONTAINING PROTEIN"/>
    <property type="match status" value="1"/>
</dbReference>